<dbReference type="Proteomes" id="UP001168821">
    <property type="component" value="Unassembled WGS sequence"/>
</dbReference>
<protein>
    <submittedName>
        <fullName evidence="1">Uncharacterized protein</fullName>
    </submittedName>
</protein>
<organism evidence="1 2">
    <name type="scientific">Zophobas morio</name>
    <dbReference type="NCBI Taxonomy" id="2755281"/>
    <lineage>
        <taxon>Eukaryota</taxon>
        <taxon>Metazoa</taxon>
        <taxon>Ecdysozoa</taxon>
        <taxon>Arthropoda</taxon>
        <taxon>Hexapoda</taxon>
        <taxon>Insecta</taxon>
        <taxon>Pterygota</taxon>
        <taxon>Neoptera</taxon>
        <taxon>Endopterygota</taxon>
        <taxon>Coleoptera</taxon>
        <taxon>Polyphaga</taxon>
        <taxon>Cucujiformia</taxon>
        <taxon>Tenebrionidae</taxon>
        <taxon>Zophobas</taxon>
    </lineage>
</organism>
<keyword evidence="2" id="KW-1185">Reference proteome</keyword>
<name>A0AA38HLM3_9CUCU</name>
<sequence length="109" mass="12608">MISNYFKIKTKCIREIPLNNFTTKTKGIPEILSNYFKNKPKGVPGILSNYFKNKIRGVLEIRQIRYFKHKTLWIGADSAPPEMGNFPEVSGAMVHQSDDARIQILYIFK</sequence>
<accession>A0AA38HLM3</accession>
<gene>
    <name evidence="1" type="ORF">Zmor_003077</name>
</gene>
<proteinExistence type="predicted"/>
<dbReference type="AlphaFoldDB" id="A0AA38HLM3"/>
<evidence type="ECO:0000313" key="1">
    <source>
        <dbReference type="EMBL" id="KAJ3639736.1"/>
    </source>
</evidence>
<reference evidence="1" key="1">
    <citation type="journal article" date="2023" name="G3 (Bethesda)">
        <title>Whole genome assemblies of Zophobas morio and Tenebrio molitor.</title>
        <authorList>
            <person name="Kaur S."/>
            <person name="Stinson S.A."/>
            <person name="diCenzo G.C."/>
        </authorList>
    </citation>
    <scope>NUCLEOTIDE SEQUENCE</scope>
    <source>
        <strain evidence="1">QUZm001</strain>
    </source>
</reference>
<comment type="caution">
    <text evidence="1">The sequence shown here is derived from an EMBL/GenBank/DDBJ whole genome shotgun (WGS) entry which is preliminary data.</text>
</comment>
<dbReference type="EMBL" id="JALNTZ010000010">
    <property type="protein sequence ID" value="KAJ3639736.1"/>
    <property type="molecule type" value="Genomic_DNA"/>
</dbReference>
<evidence type="ECO:0000313" key="2">
    <source>
        <dbReference type="Proteomes" id="UP001168821"/>
    </source>
</evidence>